<proteinExistence type="predicted"/>
<name>A0A9E1GMW6_9FIRM</name>
<dbReference type="EMBL" id="JAGZYH010000086">
    <property type="protein sequence ID" value="MBS6623270.1"/>
    <property type="molecule type" value="Genomic_DNA"/>
</dbReference>
<evidence type="ECO:0000313" key="3">
    <source>
        <dbReference type="Proteomes" id="UP000811365"/>
    </source>
</evidence>
<dbReference type="Proteomes" id="UP000811365">
    <property type="component" value="Unassembled WGS sequence"/>
</dbReference>
<dbReference type="AlphaFoldDB" id="A0A9E1GMW6"/>
<comment type="caution">
    <text evidence="2">The sequence shown here is derived from an EMBL/GenBank/DDBJ whole genome shotgun (WGS) entry which is preliminary data.</text>
</comment>
<feature type="transmembrane region" description="Helical" evidence="1">
    <location>
        <begin position="45"/>
        <end position="63"/>
    </location>
</feature>
<reference evidence="2" key="1">
    <citation type="submission" date="2021-02" db="EMBL/GenBank/DDBJ databases">
        <title>Infant gut strain persistence is associated with maternal origin, phylogeny, and functional potential including surface adhesion and iron acquisition.</title>
        <authorList>
            <person name="Lou Y.C."/>
        </authorList>
    </citation>
    <scope>NUCLEOTIDE SEQUENCE</scope>
    <source>
        <strain evidence="2">L2_039_000G1_dasL2_039_000G1_maxbin2.maxbin.077</strain>
    </source>
</reference>
<keyword evidence="1" id="KW-0472">Membrane</keyword>
<sequence>MTSTQDQQKIEERKQSPDYGTAFALSILLPAALIAVLFMAGYKTIGWGLTALVAALFVVGIFWRPIRSGASPAIVYMVPVWGMVARADRVDTCAALRTAKIYNDPDKTHVIPATTWKQRGDTYVFFDGGGEAGMAPDHLKELLQLNARVWRCRSFAISEDSKRPGRITLQLSPGETVQTALDRPITGVVA</sequence>
<evidence type="ECO:0000313" key="2">
    <source>
        <dbReference type="EMBL" id="MBS6623270.1"/>
    </source>
</evidence>
<accession>A0A9E1GMW6</accession>
<protein>
    <submittedName>
        <fullName evidence="2">Uncharacterized protein</fullName>
    </submittedName>
</protein>
<evidence type="ECO:0000256" key="1">
    <source>
        <dbReference type="SAM" id="Phobius"/>
    </source>
</evidence>
<keyword evidence="1" id="KW-1133">Transmembrane helix</keyword>
<gene>
    <name evidence="2" type="ORF">KH315_14145</name>
</gene>
<keyword evidence="1" id="KW-0812">Transmembrane</keyword>
<organism evidence="2 3">
    <name type="scientific">Faecalibacterium prausnitzii</name>
    <dbReference type="NCBI Taxonomy" id="853"/>
    <lineage>
        <taxon>Bacteria</taxon>
        <taxon>Bacillati</taxon>
        <taxon>Bacillota</taxon>
        <taxon>Clostridia</taxon>
        <taxon>Eubacteriales</taxon>
        <taxon>Oscillospiraceae</taxon>
        <taxon>Faecalibacterium</taxon>
    </lineage>
</organism>
<feature type="transmembrane region" description="Helical" evidence="1">
    <location>
        <begin position="21"/>
        <end position="39"/>
    </location>
</feature>